<feature type="signal peptide" evidence="1">
    <location>
        <begin position="1"/>
        <end position="18"/>
    </location>
</feature>
<dbReference type="AlphaFoldDB" id="A0A0K8P9M8"/>
<accession>A0A0K8P9M8</accession>
<sequence length="179" mass="19131">MRRLLAAACLALPLAASAQQHAGHAHTHGQARLDVALDGGQLSLALEVPLDSLVGFERAPRTAQERARVDAVLAGLRAADGLVRPNPEAGCRLAGVELNSAALKLGPAASSAAPDDGHADLDADLRFDCTQPERLRRIDLDLFKAWPRLQRVDVQVALPSGQLKRTLKRPDGRLSLERP</sequence>
<evidence type="ECO:0000313" key="2">
    <source>
        <dbReference type="EMBL" id="GAP38880.1"/>
    </source>
</evidence>
<protein>
    <submittedName>
        <fullName evidence="2">Putative zinc-binding protein</fullName>
    </submittedName>
</protein>
<dbReference type="Proteomes" id="UP000037660">
    <property type="component" value="Unassembled WGS sequence"/>
</dbReference>
<keyword evidence="1" id="KW-0732">Signal</keyword>
<dbReference type="InterPro" id="IPR021253">
    <property type="entry name" value="ZrgA-like"/>
</dbReference>
<feature type="chain" id="PRO_5005513873" evidence="1">
    <location>
        <begin position="19"/>
        <end position="179"/>
    </location>
</feature>
<dbReference type="Pfam" id="PF10986">
    <property type="entry name" value="ZrgA"/>
    <property type="match status" value="1"/>
</dbReference>
<keyword evidence="3" id="KW-1185">Reference proteome</keyword>
<proteinExistence type="predicted"/>
<dbReference type="EMBL" id="BBYR01000100">
    <property type="protein sequence ID" value="GAP38880.1"/>
    <property type="molecule type" value="Genomic_DNA"/>
</dbReference>
<dbReference type="STRING" id="1547922.ISF6_0193"/>
<reference evidence="3" key="1">
    <citation type="submission" date="2015-07" db="EMBL/GenBank/DDBJ databases">
        <title>Discovery of a poly(ethylene terephthalate assimilation.</title>
        <authorList>
            <person name="Yoshida S."/>
            <person name="Hiraga K."/>
            <person name="Takehana T."/>
            <person name="Taniguchi I."/>
            <person name="Yamaji H."/>
            <person name="Maeda Y."/>
            <person name="Toyohara K."/>
            <person name="Miyamoto K."/>
            <person name="Kimura Y."/>
            <person name="Oda K."/>
        </authorList>
    </citation>
    <scope>NUCLEOTIDE SEQUENCE [LARGE SCALE GENOMIC DNA]</scope>
    <source>
        <strain evidence="3">NBRC 110686 / TISTR 2288 / 201-F6</strain>
    </source>
</reference>
<name>A0A0K8P9M8_PISS1</name>
<comment type="caution">
    <text evidence="2">The sequence shown here is derived from an EMBL/GenBank/DDBJ whole genome shotgun (WGS) entry which is preliminary data.</text>
</comment>
<gene>
    <name evidence="2" type="ORF">ISF6_0193</name>
</gene>
<organism evidence="2 3">
    <name type="scientific">Piscinibacter sakaiensis</name>
    <name type="common">Ideonella sakaiensis</name>
    <dbReference type="NCBI Taxonomy" id="1547922"/>
    <lineage>
        <taxon>Bacteria</taxon>
        <taxon>Pseudomonadati</taxon>
        <taxon>Pseudomonadota</taxon>
        <taxon>Betaproteobacteria</taxon>
        <taxon>Burkholderiales</taxon>
        <taxon>Sphaerotilaceae</taxon>
        <taxon>Piscinibacter</taxon>
    </lineage>
</organism>
<reference evidence="2 3" key="2">
    <citation type="journal article" date="2016" name="Science">
        <title>A bacterium that degrades and assimilates poly(ethylene terephthalate).</title>
        <authorList>
            <person name="Yoshida S."/>
            <person name="Hiraga K."/>
            <person name="Takehana T."/>
            <person name="Taniguchi I."/>
            <person name="Yamaji H."/>
            <person name="Maeda Y."/>
            <person name="Toyohara K."/>
            <person name="Miyamoto K."/>
            <person name="Kimura Y."/>
            <person name="Oda K."/>
        </authorList>
    </citation>
    <scope>NUCLEOTIDE SEQUENCE [LARGE SCALE GENOMIC DNA]</scope>
    <source>
        <strain evidence="3">NBRC 110686 / TISTR 2288 / 201-F6</strain>
    </source>
</reference>
<evidence type="ECO:0000313" key="3">
    <source>
        <dbReference type="Proteomes" id="UP000037660"/>
    </source>
</evidence>
<evidence type="ECO:0000256" key="1">
    <source>
        <dbReference type="SAM" id="SignalP"/>
    </source>
</evidence>